<name>A9VBE7_MONBE</name>
<dbReference type="KEGG" id="mbr:MONBRDRAFT_34395"/>
<dbReference type="AlphaFoldDB" id="A9VBE7"/>
<gene>
    <name evidence="1" type="ORF">MONBRDRAFT_34395</name>
</gene>
<accession>A9VBE7</accession>
<dbReference type="EMBL" id="CH991576">
    <property type="protein sequence ID" value="EDQ85224.1"/>
    <property type="molecule type" value="Genomic_DNA"/>
</dbReference>
<proteinExistence type="predicted"/>
<organism evidence="1 2">
    <name type="scientific">Monosiga brevicollis</name>
    <name type="common">Choanoflagellate</name>
    <dbReference type="NCBI Taxonomy" id="81824"/>
    <lineage>
        <taxon>Eukaryota</taxon>
        <taxon>Choanoflagellata</taxon>
        <taxon>Craspedida</taxon>
        <taxon>Salpingoecidae</taxon>
        <taxon>Monosiga</taxon>
    </lineage>
</organism>
<keyword evidence="2" id="KW-1185">Reference proteome</keyword>
<sequence>MAAATNTMALLGLLLAFGVITLYFNSQLSNMHERINKVEQDSRADSTQVIDTAAYISMLRRVDARLHAHLVAPKPHALRTNCSVNPSLHYEDTGETIPECPPERGYLFNQPTTTRLFSAAYMLSLEGHWEDYRVRRDTFRNQSVYVRRFIGVQGSTRFANDYVQTTSKTSKEPVLGRKFKGKVLLPGEPGYLTPGEQGYLATMRQLLEEALNDPRVTSILVFDDDALLHCNFAEELRKLLSEERCGGLVEAESTGGVLLLGSALWINGTYPERGRWTGGWAQVDHDMEVIRQRTGRSTQCFNVDRKTMGTFGVIYHRQVFAPIIEWTLQADEPFDHLWPHLTSMGFPVRAAYRSLVVQDVRHQSSVDPSRKGQEDFLARAQKHHWDMTQYCDPNTEQPVIPPKKA</sequence>
<evidence type="ECO:0000313" key="1">
    <source>
        <dbReference type="EMBL" id="EDQ85224.1"/>
    </source>
</evidence>
<dbReference type="InParanoid" id="A9VBE7"/>
<protein>
    <recommendedName>
        <fullName evidence="3">Hexosyltransferase</fullName>
    </recommendedName>
</protein>
<dbReference type="OMA" id="NMHERIN"/>
<evidence type="ECO:0008006" key="3">
    <source>
        <dbReference type="Google" id="ProtNLM"/>
    </source>
</evidence>
<reference evidence="1 2" key="1">
    <citation type="journal article" date="2008" name="Nature">
        <title>The genome of the choanoflagellate Monosiga brevicollis and the origin of metazoans.</title>
        <authorList>
            <consortium name="JGI Sequencing"/>
            <person name="King N."/>
            <person name="Westbrook M.J."/>
            <person name="Young S.L."/>
            <person name="Kuo A."/>
            <person name="Abedin M."/>
            <person name="Chapman J."/>
            <person name="Fairclough S."/>
            <person name="Hellsten U."/>
            <person name="Isogai Y."/>
            <person name="Letunic I."/>
            <person name="Marr M."/>
            <person name="Pincus D."/>
            <person name="Putnam N."/>
            <person name="Rokas A."/>
            <person name="Wright K.J."/>
            <person name="Zuzow R."/>
            <person name="Dirks W."/>
            <person name="Good M."/>
            <person name="Goodstein D."/>
            <person name="Lemons D."/>
            <person name="Li W."/>
            <person name="Lyons J.B."/>
            <person name="Morris A."/>
            <person name="Nichols S."/>
            <person name="Richter D.J."/>
            <person name="Salamov A."/>
            <person name="Bork P."/>
            <person name="Lim W.A."/>
            <person name="Manning G."/>
            <person name="Miller W.T."/>
            <person name="McGinnis W."/>
            <person name="Shapiro H."/>
            <person name="Tjian R."/>
            <person name="Grigoriev I.V."/>
            <person name="Rokhsar D."/>
        </authorList>
    </citation>
    <scope>NUCLEOTIDE SEQUENCE [LARGE SCALE GENOMIC DNA]</scope>
    <source>
        <strain evidence="2">MX1 / ATCC 50154</strain>
    </source>
</reference>
<dbReference type="RefSeq" id="XP_001750049.1">
    <property type="nucleotide sequence ID" value="XM_001749997.1"/>
</dbReference>
<evidence type="ECO:0000313" key="2">
    <source>
        <dbReference type="Proteomes" id="UP000001357"/>
    </source>
</evidence>
<dbReference type="GeneID" id="5895288"/>
<dbReference type="Proteomes" id="UP000001357">
    <property type="component" value="Unassembled WGS sequence"/>
</dbReference>